<dbReference type="InterPro" id="IPR005312">
    <property type="entry name" value="DUF1759"/>
</dbReference>
<keyword evidence="2" id="KW-0413">Isomerase</keyword>
<keyword evidence="3" id="KW-1185">Reference proteome</keyword>
<feature type="coiled-coil region" evidence="1">
    <location>
        <begin position="20"/>
        <end position="67"/>
    </location>
</feature>
<dbReference type="Proteomes" id="UP000008909">
    <property type="component" value="Unassembled WGS sequence"/>
</dbReference>
<dbReference type="GO" id="GO:0016853">
    <property type="term" value="F:isomerase activity"/>
    <property type="evidence" value="ECO:0007669"/>
    <property type="project" value="UniProtKB-KW"/>
</dbReference>
<gene>
    <name evidence="2" type="ORF">CLF_104764</name>
</gene>
<evidence type="ECO:0000313" key="2">
    <source>
        <dbReference type="EMBL" id="GAA50586.1"/>
    </source>
</evidence>
<dbReference type="EMBL" id="DF143059">
    <property type="protein sequence ID" value="GAA50586.1"/>
    <property type="molecule type" value="Genomic_DNA"/>
</dbReference>
<evidence type="ECO:0000256" key="1">
    <source>
        <dbReference type="SAM" id="Coils"/>
    </source>
</evidence>
<reference key="2">
    <citation type="submission" date="2011-10" db="EMBL/GenBank/DDBJ databases">
        <title>The genome and transcriptome sequence of Clonorchis sinensis provide insights into the carcinogenic liver fluke.</title>
        <authorList>
            <person name="Wang X."/>
            <person name="Huang Y."/>
            <person name="Chen W."/>
            <person name="Liu H."/>
            <person name="Guo L."/>
            <person name="Chen Y."/>
            <person name="Luo F."/>
            <person name="Zhou W."/>
            <person name="Sun J."/>
            <person name="Mao Q."/>
            <person name="Liang P."/>
            <person name="Zhou C."/>
            <person name="Tian Y."/>
            <person name="Men J."/>
            <person name="Lv X."/>
            <person name="Huang L."/>
            <person name="Zhou J."/>
            <person name="Hu Y."/>
            <person name="Li R."/>
            <person name="Zhang F."/>
            <person name="Lei H."/>
            <person name="Li X."/>
            <person name="Hu X."/>
            <person name="Liang C."/>
            <person name="Xu J."/>
            <person name="Wu Z."/>
            <person name="Yu X."/>
        </authorList>
    </citation>
    <scope>NUCLEOTIDE SEQUENCE</scope>
    <source>
        <strain>Henan</strain>
    </source>
</reference>
<keyword evidence="1" id="KW-0175">Coiled coil</keyword>
<proteinExistence type="predicted"/>
<protein>
    <submittedName>
        <fullName evidence="2">Protein disulfide-isomerase</fullName>
    </submittedName>
</protein>
<organism evidence="2 3">
    <name type="scientific">Clonorchis sinensis</name>
    <name type="common">Chinese liver fluke</name>
    <dbReference type="NCBI Taxonomy" id="79923"/>
    <lineage>
        <taxon>Eukaryota</taxon>
        <taxon>Metazoa</taxon>
        <taxon>Spiralia</taxon>
        <taxon>Lophotrochozoa</taxon>
        <taxon>Platyhelminthes</taxon>
        <taxon>Trematoda</taxon>
        <taxon>Digenea</taxon>
        <taxon>Opisthorchiida</taxon>
        <taxon>Opisthorchiata</taxon>
        <taxon>Opisthorchiidae</taxon>
        <taxon>Clonorchis</taxon>
    </lineage>
</organism>
<sequence>MSVSRLPSRSHASTSSGLSTQELMKELELTRIKIKRLELEADAAKRIKEYQDSVQQDMEKLDELARSMNSRVLEFCPASNEQCDAVKRCVNSIPDPKELPIPVEQDSVINPPNIHLCNADARQDDRLLETVRLVQTCMGLSARQLPKFDGNRADYHSFMRSFMSTVARLTRDPADRFSYLVHHCEGEAAQAIRRCSVPEPEEGYAEALRRFGDPHIIATTSIEELTEGPTLRADDHKALITLADGMMICSATLKQLQYQNDLNSYRTIGAIVVRLPGTMQNEWFNLAAKSFKFKRDPTFDELATFISDKADAVAAQLVYTIGRSQTEDLNLQLERMFNLEFIEAACTKRAMSLNDRVTYERMLTSLELVEGHYQIPLPWKDGSPCLPDNKGLALRRLFVLKGRLERDPIFKRLYCEKIEEYGTMGMRSD</sequence>
<dbReference type="Pfam" id="PF03564">
    <property type="entry name" value="DUF1759"/>
    <property type="match status" value="1"/>
</dbReference>
<name>G7YCA2_CLOSI</name>
<dbReference type="PANTHER" id="PTHR47331">
    <property type="entry name" value="PHD-TYPE DOMAIN-CONTAINING PROTEIN"/>
    <property type="match status" value="1"/>
</dbReference>
<reference evidence="2" key="1">
    <citation type="journal article" date="2011" name="Genome Biol.">
        <title>The draft genome of the carcinogenic human liver fluke Clonorchis sinensis.</title>
        <authorList>
            <person name="Wang X."/>
            <person name="Chen W."/>
            <person name="Huang Y."/>
            <person name="Sun J."/>
            <person name="Men J."/>
            <person name="Liu H."/>
            <person name="Luo F."/>
            <person name="Guo L."/>
            <person name="Lv X."/>
            <person name="Deng C."/>
            <person name="Zhou C."/>
            <person name="Fan Y."/>
            <person name="Li X."/>
            <person name="Huang L."/>
            <person name="Hu Y."/>
            <person name="Liang C."/>
            <person name="Hu X."/>
            <person name="Xu J."/>
            <person name="Yu X."/>
        </authorList>
    </citation>
    <scope>NUCLEOTIDE SEQUENCE [LARGE SCALE GENOMIC DNA]</scope>
    <source>
        <strain evidence="2">Henan</strain>
    </source>
</reference>
<accession>G7YCA2</accession>
<evidence type="ECO:0000313" key="3">
    <source>
        <dbReference type="Proteomes" id="UP000008909"/>
    </source>
</evidence>
<dbReference type="AlphaFoldDB" id="G7YCA2"/>